<feature type="compositionally biased region" description="Acidic residues" evidence="1">
    <location>
        <begin position="159"/>
        <end position="169"/>
    </location>
</feature>
<organism evidence="3 4">
    <name type="scientific">Blastopirellula marina</name>
    <dbReference type="NCBI Taxonomy" id="124"/>
    <lineage>
        <taxon>Bacteria</taxon>
        <taxon>Pseudomonadati</taxon>
        <taxon>Planctomycetota</taxon>
        <taxon>Planctomycetia</taxon>
        <taxon>Pirellulales</taxon>
        <taxon>Pirellulaceae</taxon>
        <taxon>Blastopirellula</taxon>
    </lineage>
</organism>
<accession>A0A2S8GAP6</accession>
<sequence>MELPWFAIPRTVIAMSIKLAKLRCPRCSKSLGIPRKLAGKTSPCPKCGESFSIADDLSKLLPLGAIGDEEPIDAQVADGAKLDEPPLALSVEKPARFSPLLLILGGVTIFTLIVIGIVVAVLPSTTNTTPNPAETPQATAPAEPSELEEETAPATMDPTETEPAAEEEPAAAAPVDASEPATATPVPQPEENATLPPGGTTGEME</sequence>
<evidence type="ECO:0000313" key="3">
    <source>
        <dbReference type="EMBL" id="PQO41507.1"/>
    </source>
</evidence>
<proteinExistence type="predicted"/>
<reference evidence="3 4" key="1">
    <citation type="submission" date="2018-02" db="EMBL/GenBank/DDBJ databases">
        <title>Comparative genomes isolates from brazilian mangrove.</title>
        <authorList>
            <person name="Araujo J.E."/>
            <person name="Taketani R.G."/>
            <person name="Silva M.C.P."/>
            <person name="Loureco M.V."/>
            <person name="Andreote F.D."/>
        </authorList>
    </citation>
    <scope>NUCLEOTIDE SEQUENCE [LARGE SCALE GENOMIC DNA]</scope>
    <source>
        <strain evidence="3 4">Nap-Phe MGV</strain>
    </source>
</reference>
<keyword evidence="2" id="KW-1133">Transmembrane helix</keyword>
<keyword evidence="2" id="KW-0812">Transmembrane</keyword>
<feature type="compositionally biased region" description="Low complexity" evidence="1">
    <location>
        <begin position="126"/>
        <end position="144"/>
    </location>
</feature>
<feature type="transmembrane region" description="Helical" evidence="2">
    <location>
        <begin position="100"/>
        <end position="122"/>
    </location>
</feature>
<feature type="compositionally biased region" description="Low complexity" evidence="1">
    <location>
        <begin position="170"/>
        <end position="183"/>
    </location>
</feature>
<dbReference type="AlphaFoldDB" id="A0A2S8GAP6"/>
<evidence type="ECO:0000313" key="4">
    <source>
        <dbReference type="Proteomes" id="UP000237819"/>
    </source>
</evidence>
<evidence type="ECO:0000256" key="1">
    <source>
        <dbReference type="SAM" id="MobiDB-lite"/>
    </source>
</evidence>
<keyword evidence="2" id="KW-0472">Membrane</keyword>
<dbReference type="Proteomes" id="UP000237819">
    <property type="component" value="Unassembled WGS sequence"/>
</dbReference>
<feature type="region of interest" description="Disordered" evidence="1">
    <location>
        <begin position="126"/>
        <end position="205"/>
    </location>
</feature>
<name>A0A2S8GAP6_9BACT</name>
<gene>
    <name evidence="3" type="ORF">C5Y93_30835</name>
</gene>
<evidence type="ECO:0000256" key="2">
    <source>
        <dbReference type="SAM" id="Phobius"/>
    </source>
</evidence>
<comment type="caution">
    <text evidence="3">The sequence shown here is derived from an EMBL/GenBank/DDBJ whole genome shotgun (WGS) entry which is preliminary data.</text>
</comment>
<dbReference type="EMBL" id="PUHZ01000026">
    <property type="protein sequence ID" value="PQO41507.1"/>
    <property type="molecule type" value="Genomic_DNA"/>
</dbReference>
<protein>
    <submittedName>
        <fullName evidence="3">Uncharacterized protein</fullName>
    </submittedName>
</protein>